<dbReference type="Proteomes" id="UP001607303">
    <property type="component" value="Unassembled WGS sequence"/>
</dbReference>
<name>A0ABD2CQJ1_VESMC</name>
<sequence length="119" mass="14189">MQPFARTFNRARHSRECYNSGDSTLNSRSRRPRTNRDFRRLTGGGYCRIYGRCKKECKMCERRLLIWNYMEKILKYAAIRSEILAPYKISIYNKYFRPRSYRLEVAASEDPRANGDSTL</sequence>
<protein>
    <submittedName>
        <fullName evidence="1">Uncharacterized protein</fullName>
    </submittedName>
</protein>
<dbReference type="EMBL" id="JAYRBN010000035">
    <property type="protein sequence ID" value="KAL2747388.1"/>
    <property type="molecule type" value="Genomic_DNA"/>
</dbReference>
<organism evidence="1 2">
    <name type="scientific">Vespula maculifrons</name>
    <name type="common">Eastern yellow jacket</name>
    <name type="synonym">Wasp</name>
    <dbReference type="NCBI Taxonomy" id="7453"/>
    <lineage>
        <taxon>Eukaryota</taxon>
        <taxon>Metazoa</taxon>
        <taxon>Ecdysozoa</taxon>
        <taxon>Arthropoda</taxon>
        <taxon>Hexapoda</taxon>
        <taxon>Insecta</taxon>
        <taxon>Pterygota</taxon>
        <taxon>Neoptera</taxon>
        <taxon>Endopterygota</taxon>
        <taxon>Hymenoptera</taxon>
        <taxon>Apocrita</taxon>
        <taxon>Aculeata</taxon>
        <taxon>Vespoidea</taxon>
        <taxon>Vespidae</taxon>
        <taxon>Vespinae</taxon>
        <taxon>Vespula</taxon>
    </lineage>
</organism>
<proteinExistence type="predicted"/>
<evidence type="ECO:0000313" key="1">
    <source>
        <dbReference type="EMBL" id="KAL2747388.1"/>
    </source>
</evidence>
<accession>A0ABD2CQJ1</accession>
<evidence type="ECO:0000313" key="2">
    <source>
        <dbReference type="Proteomes" id="UP001607303"/>
    </source>
</evidence>
<keyword evidence="2" id="KW-1185">Reference proteome</keyword>
<dbReference type="AlphaFoldDB" id="A0ABD2CQJ1"/>
<comment type="caution">
    <text evidence="1">The sequence shown here is derived from an EMBL/GenBank/DDBJ whole genome shotgun (WGS) entry which is preliminary data.</text>
</comment>
<gene>
    <name evidence="1" type="ORF">V1477_004080</name>
</gene>
<reference evidence="1 2" key="1">
    <citation type="journal article" date="2024" name="Ann. Entomol. Soc. Am.">
        <title>Genomic analyses of the southern and eastern yellowjacket wasps (Hymenoptera: Vespidae) reveal evolutionary signatures of social life.</title>
        <authorList>
            <person name="Catto M.A."/>
            <person name="Caine P.B."/>
            <person name="Orr S.E."/>
            <person name="Hunt B.G."/>
            <person name="Goodisman M.A.D."/>
        </authorList>
    </citation>
    <scope>NUCLEOTIDE SEQUENCE [LARGE SCALE GENOMIC DNA]</scope>
    <source>
        <strain evidence="1">232</strain>
        <tissue evidence="1">Head and thorax</tissue>
    </source>
</reference>